<feature type="compositionally biased region" description="Polar residues" evidence="1">
    <location>
        <begin position="658"/>
        <end position="673"/>
    </location>
</feature>
<evidence type="ECO:0000259" key="2">
    <source>
        <dbReference type="Pfam" id="PF18584"/>
    </source>
</evidence>
<feature type="region of interest" description="Disordered" evidence="1">
    <location>
        <begin position="791"/>
        <end position="922"/>
    </location>
</feature>
<dbReference type="EnsemblMetazoa" id="G2135.1">
    <property type="protein sequence ID" value="G2135.1:cds"/>
    <property type="gene ID" value="G2135"/>
</dbReference>
<dbReference type="Proteomes" id="UP000005408">
    <property type="component" value="Unassembled WGS sequence"/>
</dbReference>
<feature type="compositionally biased region" description="Basic and acidic residues" evidence="1">
    <location>
        <begin position="1153"/>
        <end position="1166"/>
    </location>
</feature>
<feature type="compositionally biased region" description="Basic residues" evidence="1">
    <location>
        <begin position="1120"/>
        <end position="1130"/>
    </location>
</feature>
<feature type="compositionally biased region" description="Basic and acidic residues" evidence="1">
    <location>
        <begin position="575"/>
        <end position="586"/>
    </location>
</feature>
<feature type="compositionally biased region" description="Polar residues" evidence="1">
    <location>
        <begin position="1213"/>
        <end position="1223"/>
    </location>
</feature>
<feature type="compositionally biased region" description="Polar residues" evidence="1">
    <location>
        <begin position="587"/>
        <end position="596"/>
    </location>
</feature>
<feature type="region of interest" description="Disordered" evidence="1">
    <location>
        <begin position="1289"/>
        <end position="1312"/>
    </location>
</feature>
<feature type="compositionally biased region" description="Basic and acidic residues" evidence="1">
    <location>
        <begin position="1131"/>
        <end position="1144"/>
    </location>
</feature>
<feature type="region of interest" description="Disordered" evidence="1">
    <location>
        <begin position="563"/>
        <end position="619"/>
    </location>
</feature>
<dbReference type="InterPro" id="IPR024835">
    <property type="entry name" value="SYCP2-like"/>
</dbReference>
<feature type="region of interest" description="Disordered" evidence="1">
    <location>
        <begin position="648"/>
        <end position="686"/>
    </location>
</feature>
<feature type="compositionally biased region" description="Polar residues" evidence="1">
    <location>
        <begin position="910"/>
        <end position="919"/>
    </location>
</feature>
<accession>A0A8W8K0F1</accession>
<feature type="domain" description="Synaptonemal complex protein 2 Spt16M-like" evidence="2">
    <location>
        <begin position="285"/>
        <end position="403"/>
    </location>
</feature>
<feature type="compositionally biased region" description="Polar residues" evidence="1">
    <location>
        <begin position="795"/>
        <end position="807"/>
    </location>
</feature>
<feature type="compositionally biased region" description="Basic residues" evidence="1">
    <location>
        <begin position="1303"/>
        <end position="1312"/>
    </location>
</feature>
<feature type="region of interest" description="Disordered" evidence="1">
    <location>
        <begin position="461"/>
        <end position="512"/>
    </location>
</feature>
<dbReference type="PANTHER" id="PTHR15607">
    <property type="entry name" value="SYNAPTONEMAL COMPLEX PROTEIN-RELATED"/>
    <property type="match status" value="1"/>
</dbReference>
<evidence type="ECO:0000313" key="3">
    <source>
        <dbReference type="EnsemblMetazoa" id="G2135.1:cds"/>
    </source>
</evidence>
<feature type="region of interest" description="Disordered" evidence="1">
    <location>
        <begin position="1373"/>
        <end position="1405"/>
    </location>
</feature>
<feature type="compositionally biased region" description="Basic residues" evidence="1">
    <location>
        <begin position="890"/>
        <end position="903"/>
    </location>
</feature>
<feature type="compositionally biased region" description="Basic and acidic residues" evidence="1">
    <location>
        <begin position="1383"/>
        <end position="1394"/>
    </location>
</feature>
<dbReference type="Pfam" id="PF18584">
    <property type="entry name" value="SYCP2_SLD"/>
    <property type="match status" value="1"/>
</dbReference>
<feature type="compositionally biased region" description="Polar residues" evidence="1">
    <location>
        <begin position="816"/>
        <end position="828"/>
    </location>
</feature>
<evidence type="ECO:0000256" key="1">
    <source>
        <dbReference type="SAM" id="MobiDB-lite"/>
    </source>
</evidence>
<organism evidence="3 4">
    <name type="scientific">Magallana gigas</name>
    <name type="common">Pacific oyster</name>
    <name type="synonym">Crassostrea gigas</name>
    <dbReference type="NCBI Taxonomy" id="29159"/>
    <lineage>
        <taxon>Eukaryota</taxon>
        <taxon>Metazoa</taxon>
        <taxon>Spiralia</taxon>
        <taxon>Lophotrochozoa</taxon>
        <taxon>Mollusca</taxon>
        <taxon>Bivalvia</taxon>
        <taxon>Autobranchia</taxon>
        <taxon>Pteriomorphia</taxon>
        <taxon>Ostreida</taxon>
        <taxon>Ostreoidea</taxon>
        <taxon>Ostreidae</taxon>
        <taxon>Magallana</taxon>
    </lineage>
</organism>
<sequence length="1647" mass="187629">MVETSSPPFLSADRFNHCKNICQEQASSTDLRQKMFNAVKEYLEKGAEKWDADTERFLRQKLENACVQSKRFGKDAEELRSLQEMLYVLYTTLSNSDMAKRVKKVGFDRMLGKCFDEALSKDHQERKEWEVIEEQLLDVVNAIAEGLTDDKDSFLLEFCPKCLDLVLKRQTNYLHGIEVLKGCNMILENCTLTTKEKMLQRTDNANKLKAIAAKLETLGDYECQVGILECLFRIIPRKQRREYATHFFHPQTILDRFMLIKDAQFETDCRIFLNEYNASIPNQLVYSIPCTRAVLGNKELVKPNDEEYEQFWVDFNTGTKRITLFCEQSSNSENDCDFWETISIRNEDVAEIKLQKTKITTDLEIVFEKPIRILFPSQASVDGQHMQIHFASDTDIELVVEQTLPDCCNVIQSSQKVSTVEFPVKIQRDFSQEVTIPKPTEKNTHKASSPCTPMHLVQDNWRRERKDSGPLRTDTVQEEQKKRPVKQAAVRVSSKKGYSSSVSSKASHTASPLKISSATFYSNVQSKREHTLTTPKIPAVGKKKKVKTPVVTVTPPVKKFKTNVEAGKRGSTKTLNDREKKTEMKQQRLQSTSTNSSKEKKVTIGKSTSTNVPEDKNDMSDLDIDEELLLSEMDDAVEDLQILDKKEQDWEKTDRSQTENSKNMKNIKYTETGQSKSKHSSEQEKDTALDIIGSKYSNSDNHISSKKENVLQKDIFKNPPKKLCNTGTECDKIETTVSPVNDCKREVKQIAKSDAGVVENMIQPTEVDSVDSDADDCLMTNVCMYTESDIDSTRDSNSQQETENQQCAVGKRSRKCVQQNVPKNSGINESEEKDKKLQGTKRGPTKTSTKKQVSPVVELQRLETIERNPANSTVPTKDEKPMDKKSVQPSKKRGRPKGSKKKEAKAPPLSSKTQKSTTGKGLYALTDKTKQCSDNLPMTDTAVFEWKDEDEEESNSKVIQTISKSAPLVDVVDSDQENEIDVIQESQENTRYSNDCASNKSLATDLSFKESPWYKCMPQHSKYNTKWFKTYGKVRGSQRVQTANNKDVDFRGDSPTVKKYSQQVTKTLSVQMTYSSQCVSSPGGDAGNDPYIFDDNCSEHSNNLMMNSKKTKPKQINQKSVKRGKGRGRKKTDSPDYVYKDVHTSRQIKSNKVHGERQKASKKEDSLNSYDAIKQSRVSKYNHTDEENIVSLYQMENTCQMERQQSKPKPKNSGASKISQRCSNRQKESDEDDYAISCIQSPEEAFDDGSLSGSPLESQNIPGSCMDNWKQTKDYSFMEEKSEVQKYAVDTGEMPSPSESPVPRKKQKRSNRSKMIQNLENSPANTAQPSTPESILSKFRRSCQKLVEESCCSEENGASRLQTPLLAVSPYVGRTEQDEVENEIDRSQRSEKSQSQESIESEPRCLKRKHKISLSQILADFAKGNSCLAEEDIVVDKGLQMNWLQRIQPAHRYKTSDDDKENMSISISTASSQEVESVVSEKISSFGVEIQNHMQAKKKQLDCMTKDVLRSLMKICSKSSRETREQRAMYIEKFQHIVLEELKAIEKDVSSLKKTEDECMLYFEKKLQEIQRHTCSQEKSIHNLMAAKEVFMEEMHHCEKYTDKSQLKAQYSIKKELEAMKTRLVSKNQQDELENIKRCLQQSFSVG</sequence>
<feature type="compositionally biased region" description="Basic and acidic residues" evidence="1">
    <location>
        <begin position="648"/>
        <end position="657"/>
    </location>
</feature>
<feature type="compositionally biased region" description="Polar residues" evidence="1">
    <location>
        <begin position="1251"/>
        <end position="1262"/>
    </location>
</feature>
<keyword evidence="4" id="KW-1185">Reference proteome</keyword>
<dbReference type="InterPro" id="IPR040560">
    <property type="entry name" value="SYCP2_SLD"/>
</dbReference>
<proteinExistence type="predicted"/>
<feature type="region of interest" description="Disordered" evidence="1">
    <location>
        <begin position="1200"/>
        <end position="1267"/>
    </location>
</feature>
<reference evidence="3" key="1">
    <citation type="submission" date="2022-08" db="UniProtKB">
        <authorList>
            <consortium name="EnsemblMetazoa"/>
        </authorList>
    </citation>
    <scope>IDENTIFICATION</scope>
    <source>
        <strain evidence="3">05x7-T-G4-1.051#20</strain>
    </source>
</reference>
<feature type="compositionally biased region" description="Low complexity" evidence="1">
    <location>
        <begin position="490"/>
        <end position="507"/>
    </location>
</feature>
<dbReference type="PANTHER" id="PTHR15607:SF12">
    <property type="entry name" value="SYNAPTONEMAL COMPLEX PROTEIN 2"/>
    <property type="match status" value="1"/>
</dbReference>
<feature type="compositionally biased region" description="Basic and acidic residues" evidence="1">
    <location>
        <begin position="876"/>
        <end position="886"/>
    </location>
</feature>
<feature type="compositionally biased region" description="Polar residues" evidence="1">
    <location>
        <begin position="1102"/>
        <end position="1119"/>
    </location>
</feature>
<name>A0A8W8K0F1_MAGGI</name>
<protein>
    <recommendedName>
        <fullName evidence="2">Synaptonemal complex protein 2 Spt16M-like domain-containing protein</fullName>
    </recommendedName>
</protein>
<feature type="region of interest" description="Disordered" evidence="1">
    <location>
        <begin position="1102"/>
        <end position="1168"/>
    </location>
</feature>
<evidence type="ECO:0000313" key="4">
    <source>
        <dbReference type="Proteomes" id="UP000005408"/>
    </source>
</evidence>